<accession>A0A0L8I3U5</accession>
<dbReference type="AlphaFoldDB" id="A0A0L8I3U5"/>
<sequence length="50" mass="6260">MHACTQNYQITYCTSNISLEILHKLVWDTLKKFFFFRHFIYFFHFSLIYC</sequence>
<gene>
    <name evidence="1" type="ORF">OCBIM_22036635mg</name>
</gene>
<name>A0A0L8I3U5_OCTBM</name>
<reference evidence="1" key="1">
    <citation type="submission" date="2015-07" db="EMBL/GenBank/DDBJ databases">
        <title>MeaNS - Measles Nucleotide Surveillance Program.</title>
        <authorList>
            <person name="Tran T."/>
            <person name="Druce J."/>
        </authorList>
    </citation>
    <scope>NUCLEOTIDE SEQUENCE</scope>
    <source>
        <strain evidence="1">UCB-OBI-ISO-001</strain>
        <tissue evidence="1">Gonad</tissue>
    </source>
</reference>
<evidence type="ECO:0000313" key="1">
    <source>
        <dbReference type="EMBL" id="KOF96029.1"/>
    </source>
</evidence>
<proteinExistence type="predicted"/>
<protein>
    <submittedName>
        <fullName evidence="1">Uncharacterized protein</fullName>
    </submittedName>
</protein>
<dbReference type="EMBL" id="KQ416651">
    <property type="protein sequence ID" value="KOF96029.1"/>
    <property type="molecule type" value="Genomic_DNA"/>
</dbReference>
<organism evidence="1">
    <name type="scientific">Octopus bimaculoides</name>
    <name type="common">California two-spotted octopus</name>
    <dbReference type="NCBI Taxonomy" id="37653"/>
    <lineage>
        <taxon>Eukaryota</taxon>
        <taxon>Metazoa</taxon>
        <taxon>Spiralia</taxon>
        <taxon>Lophotrochozoa</taxon>
        <taxon>Mollusca</taxon>
        <taxon>Cephalopoda</taxon>
        <taxon>Coleoidea</taxon>
        <taxon>Octopodiformes</taxon>
        <taxon>Octopoda</taxon>
        <taxon>Incirrata</taxon>
        <taxon>Octopodidae</taxon>
        <taxon>Octopus</taxon>
    </lineage>
</organism>